<feature type="compositionally biased region" description="Basic and acidic residues" evidence="2">
    <location>
        <begin position="510"/>
        <end position="538"/>
    </location>
</feature>
<feature type="compositionally biased region" description="Basic residues" evidence="2">
    <location>
        <begin position="1010"/>
        <end position="1022"/>
    </location>
</feature>
<feature type="compositionally biased region" description="Pro residues" evidence="2">
    <location>
        <begin position="775"/>
        <end position="803"/>
    </location>
</feature>
<gene>
    <name evidence="4" type="primary">LOC110987989</name>
</gene>
<dbReference type="OMA" id="KSERPYM"/>
<feature type="compositionally biased region" description="Basic and acidic residues" evidence="2">
    <location>
        <begin position="625"/>
        <end position="639"/>
    </location>
</feature>
<feature type="compositionally biased region" description="Basic and acidic residues" evidence="2">
    <location>
        <begin position="722"/>
        <end position="746"/>
    </location>
</feature>
<protein>
    <submittedName>
        <fullName evidence="4">Mediator of DNA damage checkpoint protein 1-like</fullName>
    </submittedName>
</protein>
<feature type="compositionally biased region" description="Acidic residues" evidence="2">
    <location>
        <begin position="43"/>
        <end position="56"/>
    </location>
</feature>
<feature type="compositionally biased region" description="Basic and acidic residues" evidence="2">
    <location>
        <begin position="691"/>
        <end position="712"/>
    </location>
</feature>
<feature type="compositionally biased region" description="Pro residues" evidence="2">
    <location>
        <begin position="591"/>
        <end position="602"/>
    </location>
</feature>
<evidence type="ECO:0000256" key="1">
    <source>
        <dbReference type="SAM" id="Coils"/>
    </source>
</evidence>
<feature type="compositionally biased region" description="Basic residues" evidence="2">
    <location>
        <begin position="880"/>
        <end position="904"/>
    </location>
</feature>
<proteinExistence type="predicted"/>
<organism evidence="3 4">
    <name type="scientific">Acanthaster planci</name>
    <name type="common">Crown-of-thorns starfish</name>
    <dbReference type="NCBI Taxonomy" id="133434"/>
    <lineage>
        <taxon>Eukaryota</taxon>
        <taxon>Metazoa</taxon>
        <taxon>Echinodermata</taxon>
        <taxon>Eleutherozoa</taxon>
        <taxon>Asterozoa</taxon>
        <taxon>Asteroidea</taxon>
        <taxon>Valvatacea</taxon>
        <taxon>Valvatida</taxon>
        <taxon>Acanthasteridae</taxon>
        <taxon>Acanthaster</taxon>
    </lineage>
</organism>
<keyword evidence="1" id="KW-0175">Coiled coil</keyword>
<reference evidence="4" key="1">
    <citation type="submission" date="2025-08" db="UniProtKB">
        <authorList>
            <consortium name="RefSeq"/>
        </authorList>
    </citation>
    <scope>IDENTIFICATION</scope>
</reference>
<dbReference type="KEGG" id="aplc:110987989"/>
<feature type="compositionally biased region" description="Basic and acidic residues" evidence="2">
    <location>
        <begin position="580"/>
        <end position="590"/>
    </location>
</feature>
<name>A0A8B7ZN94_ACAPL</name>
<feature type="compositionally biased region" description="Acidic residues" evidence="2">
    <location>
        <begin position="943"/>
        <end position="959"/>
    </location>
</feature>
<dbReference type="Proteomes" id="UP000694845">
    <property type="component" value="Unplaced"/>
</dbReference>
<feature type="coiled-coil region" evidence="1">
    <location>
        <begin position="455"/>
        <end position="502"/>
    </location>
</feature>
<dbReference type="OrthoDB" id="2121618at2759"/>
<dbReference type="InterPro" id="IPR011992">
    <property type="entry name" value="EF-hand-dom_pair"/>
</dbReference>
<keyword evidence="3" id="KW-1185">Reference proteome</keyword>
<feature type="compositionally biased region" description="Basic and acidic residues" evidence="2">
    <location>
        <begin position="760"/>
        <end position="770"/>
    </location>
</feature>
<feature type="region of interest" description="Disordered" evidence="2">
    <location>
        <begin position="1"/>
        <end position="63"/>
    </location>
</feature>
<dbReference type="PANTHER" id="PTHR35538:SF6">
    <property type="entry name" value="EF-HAND DOMAIN-CONTAINING PROTEIN"/>
    <property type="match status" value="1"/>
</dbReference>
<accession>A0A8B7ZN94</accession>
<feature type="compositionally biased region" description="Pro residues" evidence="2">
    <location>
        <begin position="1038"/>
        <end position="1047"/>
    </location>
</feature>
<feature type="region of interest" description="Disordered" evidence="2">
    <location>
        <begin position="137"/>
        <end position="163"/>
    </location>
</feature>
<dbReference type="RefSeq" id="XP_022106904.1">
    <property type="nucleotide sequence ID" value="XM_022251212.1"/>
</dbReference>
<dbReference type="PANTHER" id="PTHR35538">
    <property type="entry name" value="LIG_CHAN-GLU_BD DOMAIN-CONTAINING PROTEIN"/>
    <property type="match status" value="1"/>
</dbReference>
<feature type="region of interest" description="Disordered" evidence="2">
    <location>
        <begin position="1243"/>
        <end position="1266"/>
    </location>
</feature>
<feature type="compositionally biased region" description="Basic and acidic residues" evidence="2">
    <location>
        <begin position="550"/>
        <end position="569"/>
    </location>
</feature>
<feature type="compositionally biased region" description="Pro residues" evidence="2">
    <location>
        <begin position="927"/>
        <end position="937"/>
    </location>
</feature>
<feature type="coiled-coil region" evidence="1">
    <location>
        <begin position="1393"/>
        <end position="1427"/>
    </location>
</feature>
<dbReference type="GeneID" id="110987989"/>
<feature type="compositionally biased region" description="Basic and acidic residues" evidence="2">
    <location>
        <begin position="905"/>
        <end position="917"/>
    </location>
</feature>
<feature type="compositionally biased region" description="Pro residues" evidence="2">
    <location>
        <begin position="809"/>
        <end position="872"/>
    </location>
</feature>
<feature type="compositionally biased region" description="Basic residues" evidence="2">
    <location>
        <begin position="142"/>
        <end position="152"/>
    </location>
</feature>
<feature type="compositionally biased region" description="Pro residues" evidence="2">
    <location>
        <begin position="1057"/>
        <end position="1082"/>
    </location>
</feature>
<feature type="coiled-coil region" evidence="1">
    <location>
        <begin position="1278"/>
        <end position="1305"/>
    </location>
</feature>
<evidence type="ECO:0000313" key="3">
    <source>
        <dbReference type="Proteomes" id="UP000694845"/>
    </source>
</evidence>
<dbReference type="SUPFAM" id="SSF47473">
    <property type="entry name" value="EF-hand"/>
    <property type="match status" value="1"/>
</dbReference>
<evidence type="ECO:0000313" key="4">
    <source>
        <dbReference type="RefSeq" id="XP_022106904.1"/>
    </source>
</evidence>
<feature type="compositionally biased region" description="Pro residues" evidence="2">
    <location>
        <begin position="962"/>
        <end position="976"/>
    </location>
</feature>
<sequence>MAFPLLNQLVSYPDPLQPEVPTGDETDTTALASETVEDREVSNAEEDEKAENDDENSSSRRLPSIVSIREFQRPPPPGTIQASWLDTSYQKALARVRERIVGQGKGPRNAEEWRYHKAPAPARPDLTRTFPLLMRNEVNKNNPRKRNKHRRSGTFPRAASDDVDDESKVAFLPPLPVHTLYQNLFHDLSSSFPSTVLSKKLRSIQDNNIYHHTYLPFVGTASLHPKAYSETEVREKPYVLPALCPGCRGDVGVTVDFRGLASVDKDEGIGSEIESQGIQGQDDVEIELVKDSAVTLQMQSICFGCALSSTPHYHHSKPRRVGGGFTFFSKEPPKYVLVPKEDVVTKETRLPDSSLLYSSENLTLDDDLRMSVEKLPEPEGPVHEMTVPRQKPTKVPQWILDMVHHHGDRNHKVKHYQDHCYACLQVLRQLLPDYNPKDFSDCSSSGIGTSVMSEATRLEEEARIEEEARLRMEARAREKRRLEEERLRREEYERERRKHLYKAPKAFQPKKSEVKVTETQDPFSKERMLDVPKNEGFKVQKSTKPPTKTVETRREEKIWKEPERFELKKPAPKAASAVRKPPERKERLRPETPPPPPPPPVAKKPTIPIQPKKREVAEPIPSLREPAEAPPKKQLEKAKFVKPPIKKVEKELLPTPAPPPMPVRAKTPPPKKKPVARAVTPPPKPVQDPPKVIERTKPVLKEKPKPVQKEEMPPPPPVKKIAKTEKVDRKPKVVQKEEKKQPEKVVVKKKPPPKEPAVIPKKEVKKEPPLVKHMTPPPPPAPPKDSTPEPTPPPPQDPTPPSPKESTPPQTPTPTPPPAESTPPPPKESTPPPREPTPPPKEPTPPPPPREPTPVELIPPLPPKDPTPPPPEPEPEPVIIKRKKPPRPRPQRKKPPKPVKKAKKKEPEVPLKSERPYMDIPQVPFRQPAPEPNLPKEPSPEPEVLEPEPEIEPELEPEPEPPKVPTPILSPPPPPPKEPEKPTPIVKPSKKTRNAKLPKPAPVKKPMAVKAKKIPDKRKKPKPFVMPVQKKLEHEEPPPFPATPEPSEPMELIIEVPPSPTIPTPESPKEPTPLPEPPPLTPPEILEPIVMKRRRVQYKPKKRRWRKIEATPSDGGSPEPVLVDALDYLAKYCIVHKQRIPHYQHIFTRALRQKGIQVEETVPPSVPTVARLTAHNNNPTILNSREGVKLDHDNASVTTETSGYASVVNDDPVSSGDDFQSVFGTSKTINEEDYVSPINLTTSLKEGSSGDEVESRGNENQKPTGFFGTTMFATEDYIDKLSFQLENLYKKLNTLQLRVLELSNEKRRIVANFTRKEFPEVLRPGFDPNVVEKKSPKGKKQKGEVQFISVVEELGYLNPDEGSREEVHPENDDWVLSRLTNRHWQMLESDPSVRRLDLERERAQEKYDFAQERIAALLDEKTRASLQENVLKRQDLLSRAATNDDFRRKQSVLYQQMNPVQNFEVDVKDLESTLKQVNSYLITEKECQYIYHVLDLPQRHRIDFKLFSVVAALSEKVSRLEPFIRKLINKMNFEALEVKMQQAKELFFLLADEDDEADGGEVPIQNLVVELEAGGLKPEHVKLVVEKFNREGKGTVDFLDFLTYIPLFIDIHENIISDPLNLSRVR</sequence>
<feature type="region of interest" description="Disordered" evidence="2">
    <location>
        <begin position="505"/>
        <end position="1084"/>
    </location>
</feature>
<evidence type="ECO:0000256" key="2">
    <source>
        <dbReference type="SAM" id="MobiDB-lite"/>
    </source>
</evidence>